<comment type="caution">
    <text evidence="1">The sequence shown here is derived from an EMBL/GenBank/DDBJ whole genome shotgun (WGS) entry which is preliminary data.</text>
</comment>
<gene>
    <name evidence="1" type="ORF">DP131_10055</name>
</gene>
<reference evidence="1 2" key="1">
    <citation type="submission" date="2018-06" db="EMBL/GenBank/DDBJ databases">
        <title>Genome conservation of Clostridium tetani.</title>
        <authorList>
            <person name="Bruggemann H."/>
            <person name="Popoff M.R."/>
        </authorList>
    </citation>
    <scope>NUCLEOTIDE SEQUENCE [LARGE SCALE GENOMIC DNA]</scope>
    <source>
        <strain evidence="1 2">63.05</strain>
    </source>
</reference>
<organism evidence="1 2">
    <name type="scientific">Clostridium tetani</name>
    <dbReference type="NCBI Taxonomy" id="1513"/>
    <lineage>
        <taxon>Bacteria</taxon>
        <taxon>Bacillati</taxon>
        <taxon>Bacillota</taxon>
        <taxon>Clostridia</taxon>
        <taxon>Eubacteriales</taxon>
        <taxon>Clostridiaceae</taxon>
        <taxon>Clostridium</taxon>
    </lineage>
</organism>
<evidence type="ECO:0000313" key="2">
    <source>
        <dbReference type="Proteomes" id="UP000290273"/>
    </source>
</evidence>
<protein>
    <submittedName>
        <fullName evidence="1">Uncharacterized protein</fullName>
    </submittedName>
</protein>
<sequence>MLRVTTLVDLHNPIELKIPNKKTSPYKGRLLFAVPPNLIDTNPLYTLINVRDPAQPTKNLIFFQPAIQE</sequence>
<dbReference type="EMBL" id="QMAU01000041">
    <property type="protein sequence ID" value="RXI54169.1"/>
    <property type="molecule type" value="Genomic_DNA"/>
</dbReference>
<dbReference type="Proteomes" id="UP000290273">
    <property type="component" value="Unassembled WGS sequence"/>
</dbReference>
<evidence type="ECO:0000313" key="1">
    <source>
        <dbReference type="EMBL" id="RXI54169.1"/>
    </source>
</evidence>
<accession>A0ABY0EQT0</accession>
<proteinExistence type="predicted"/>
<name>A0ABY0EQT0_CLOTA</name>